<keyword evidence="3" id="KW-1185">Reference proteome</keyword>
<reference evidence="3" key="1">
    <citation type="journal article" date="2019" name="Int. J. Syst. Evol. Microbiol.">
        <title>The Global Catalogue of Microorganisms (GCM) 10K type strain sequencing project: providing services to taxonomists for standard genome sequencing and annotation.</title>
        <authorList>
            <consortium name="The Broad Institute Genomics Platform"/>
            <consortium name="The Broad Institute Genome Sequencing Center for Infectious Disease"/>
            <person name="Wu L."/>
            <person name="Ma J."/>
        </authorList>
    </citation>
    <scope>NUCLEOTIDE SEQUENCE [LARGE SCALE GENOMIC DNA]</scope>
    <source>
        <strain evidence="3">CGMCC 4.7132</strain>
    </source>
</reference>
<protein>
    <recommendedName>
        <fullName evidence="1">Crocagin biosynthetic protein CgnE/B domain-containing protein</fullName>
    </recommendedName>
</protein>
<sequence>MNPHKDTLLKTPEGGLRQVFPEGDVHVATDDAELAQYGAELGLKTLLIEDVQGLPPGANVAVFLRNGLVSREVRKTFRGMRALLIPISSFDSSLEIARYTLRMVLETDYEKACEWNRYWARSIAEESGSLVFHSDPAGGADAPVSTRLKCSLATELRANAWLQPPIEPGQWVSIASYAEFSITAPSSSNWHGAFTIEGTAVASGVLVATDARVTDEGAERIERAKRLRDEMAAQGDVTLHLKNSQLVSVTGADGRDFTDAVKETTNPKYEGHVLELGIGTNMALLPHVDWRHNSQLNEGAGPVHLGFGEGITGAHMDFVVADGGHRFE</sequence>
<feature type="domain" description="Crocagin biosynthetic protein CgnE/B" evidence="1">
    <location>
        <begin position="22"/>
        <end position="327"/>
    </location>
</feature>
<dbReference type="EMBL" id="JBHSFP010000023">
    <property type="protein sequence ID" value="MFC4534476.1"/>
    <property type="molecule type" value="Genomic_DNA"/>
</dbReference>
<evidence type="ECO:0000313" key="2">
    <source>
        <dbReference type="EMBL" id="MFC4534476.1"/>
    </source>
</evidence>
<name>A0ABV9CMH7_9ACTN</name>
<dbReference type="InterPro" id="IPR058799">
    <property type="entry name" value="CgnE_B"/>
</dbReference>
<dbReference type="Proteomes" id="UP001596004">
    <property type="component" value="Unassembled WGS sequence"/>
</dbReference>
<dbReference type="RefSeq" id="WP_380845199.1">
    <property type="nucleotide sequence ID" value="NZ_JBHSFP010000023.1"/>
</dbReference>
<comment type="caution">
    <text evidence="2">The sequence shown here is derived from an EMBL/GenBank/DDBJ whole genome shotgun (WGS) entry which is preliminary data.</text>
</comment>
<evidence type="ECO:0000259" key="1">
    <source>
        <dbReference type="Pfam" id="PF26231"/>
    </source>
</evidence>
<evidence type="ECO:0000313" key="3">
    <source>
        <dbReference type="Proteomes" id="UP001596004"/>
    </source>
</evidence>
<dbReference type="Pfam" id="PF26231">
    <property type="entry name" value="CgnE_B"/>
    <property type="match status" value="1"/>
</dbReference>
<organism evidence="2 3">
    <name type="scientific">Sphaerisporangium dianthi</name>
    <dbReference type="NCBI Taxonomy" id="1436120"/>
    <lineage>
        <taxon>Bacteria</taxon>
        <taxon>Bacillati</taxon>
        <taxon>Actinomycetota</taxon>
        <taxon>Actinomycetes</taxon>
        <taxon>Streptosporangiales</taxon>
        <taxon>Streptosporangiaceae</taxon>
        <taxon>Sphaerisporangium</taxon>
    </lineage>
</organism>
<proteinExistence type="predicted"/>
<gene>
    <name evidence="2" type="ORF">ACFO60_27275</name>
</gene>
<accession>A0ABV9CMH7</accession>